<evidence type="ECO:0000313" key="2">
    <source>
        <dbReference type="Proteomes" id="UP000887565"/>
    </source>
</evidence>
<name>A0A915KB13_ROMCU</name>
<feature type="region of interest" description="Disordered" evidence="1">
    <location>
        <begin position="51"/>
        <end position="73"/>
    </location>
</feature>
<dbReference type="AlphaFoldDB" id="A0A915KB13"/>
<feature type="region of interest" description="Disordered" evidence="1">
    <location>
        <begin position="85"/>
        <end position="126"/>
    </location>
</feature>
<organism evidence="2 3">
    <name type="scientific">Romanomermis culicivorax</name>
    <name type="common">Nematode worm</name>
    <dbReference type="NCBI Taxonomy" id="13658"/>
    <lineage>
        <taxon>Eukaryota</taxon>
        <taxon>Metazoa</taxon>
        <taxon>Ecdysozoa</taxon>
        <taxon>Nematoda</taxon>
        <taxon>Enoplea</taxon>
        <taxon>Dorylaimia</taxon>
        <taxon>Mermithida</taxon>
        <taxon>Mermithoidea</taxon>
        <taxon>Mermithidae</taxon>
        <taxon>Romanomermis</taxon>
    </lineage>
</organism>
<proteinExistence type="predicted"/>
<feature type="compositionally biased region" description="Low complexity" evidence="1">
    <location>
        <begin position="103"/>
        <end position="118"/>
    </location>
</feature>
<dbReference type="Proteomes" id="UP000887565">
    <property type="component" value="Unplaced"/>
</dbReference>
<accession>A0A915KB13</accession>
<dbReference type="WBParaSite" id="nRc.2.0.1.t35963-RA">
    <property type="protein sequence ID" value="nRc.2.0.1.t35963-RA"/>
    <property type="gene ID" value="nRc.2.0.1.g35963"/>
</dbReference>
<evidence type="ECO:0000256" key="1">
    <source>
        <dbReference type="SAM" id="MobiDB-lite"/>
    </source>
</evidence>
<protein>
    <submittedName>
        <fullName evidence="3">Uncharacterized protein</fullName>
    </submittedName>
</protein>
<reference evidence="3" key="1">
    <citation type="submission" date="2022-11" db="UniProtKB">
        <authorList>
            <consortium name="WormBaseParasite"/>
        </authorList>
    </citation>
    <scope>IDENTIFICATION</scope>
</reference>
<evidence type="ECO:0000313" key="3">
    <source>
        <dbReference type="WBParaSite" id="nRc.2.0.1.t35963-RA"/>
    </source>
</evidence>
<sequence>MPVFYQLTIGEQGKSFTNVQQLANAVAKAPSILNATKAEIGTAERPILLNQADQETHQPRSLQPSNRHFDHRRSTDRLQECYCDHMLSTDRRPQNSAPPPNKFVSFQPQPVEQPPQSQLRTEMLLE</sequence>
<keyword evidence="2" id="KW-1185">Reference proteome</keyword>